<keyword evidence="4" id="KW-1185">Reference proteome</keyword>
<gene>
    <name evidence="3" type="ORF">GCM10007111_08760</name>
</gene>
<dbReference type="InterPro" id="IPR050807">
    <property type="entry name" value="TransReg_Diox_bact_type"/>
</dbReference>
<dbReference type="Proteomes" id="UP000634435">
    <property type="component" value="Unassembled WGS sequence"/>
</dbReference>
<organism evidence="3 4">
    <name type="scientific">Virgibacillus kapii</name>
    <dbReference type="NCBI Taxonomy" id="1638645"/>
    <lineage>
        <taxon>Bacteria</taxon>
        <taxon>Bacillati</taxon>
        <taxon>Bacillota</taxon>
        <taxon>Bacilli</taxon>
        <taxon>Bacillales</taxon>
        <taxon>Bacillaceae</taxon>
        <taxon>Virgibacillus</taxon>
    </lineage>
</organism>
<comment type="caution">
    <text evidence="3">The sequence shown here is derived from an EMBL/GenBank/DDBJ whole genome shotgun (WGS) entry which is preliminary data.</text>
</comment>
<proteinExistence type="predicted"/>
<evidence type="ECO:0000259" key="2">
    <source>
        <dbReference type="PROSITE" id="PS50943"/>
    </source>
</evidence>
<dbReference type="EMBL" id="BMPN01000001">
    <property type="protein sequence ID" value="GGJ48943.1"/>
    <property type="molecule type" value="Genomic_DNA"/>
</dbReference>
<dbReference type="SUPFAM" id="SSF47413">
    <property type="entry name" value="lambda repressor-like DNA-binding domains"/>
    <property type="match status" value="1"/>
</dbReference>
<evidence type="ECO:0000256" key="1">
    <source>
        <dbReference type="ARBA" id="ARBA00023125"/>
    </source>
</evidence>
<dbReference type="PANTHER" id="PTHR46797">
    <property type="entry name" value="HTH-TYPE TRANSCRIPTIONAL REGULATOR"/>
    <property type="match status" value="1"/>
</dbReference>
<dbReference type="PANTHER" id="PTHR46797:SF1">
    <property type="entry name" value="METHYLPHOSPHONATE SYNTHASE"/>
    <property type="match status" value="1"/>
</dbReference>
<dbReference type="SMART" id="SM00530">
    <property type="entry name" value="HTH_XRE"/>
    <property type="match status" value="1"/>
</dbReference>
<feature type="domain" description="HTH cro/C1-type" evidence="2">
    <location>
        <begin position="11"/>
        <end position="64"/>
    </location>
</feature>
<protein>
    <recommendedName>
        <fullName evidence="2">HTH cro/C1-type domain-containing protein</fullName>
    </recommendedName>
</protein>
<dbReference type="InterPro" id="IPR001387">
    <property type="entry name" value="Cro/C1-type_HTH"/>
</dbReference>
<dbReference type="CDD" id="cd00093">
    <property type="entry name" value="HTH_XRE"/>
    <property type="match status" value="1"/>
</dbReference>
<dbReference type="Gene3D" id="1.10.260.40">
    <property type="entry name" value="lambda repressor-like DNA-binding domains"/>
    <property type="match status" value="1"/>
</dbReference>
<sequence length="112" mass="12984">MGLETEIGQKLKEIRMKRGYTVREVGEKTGMSFTYVSKIENGQKSSLDTLEKLCDFYNVPIQSLFGKEVETPKELEGKVKWIAFGQEMEEDDLTPEDIKSILKFLRKRSEKE</sequence>
<accession>A0ABQ2D7M6</accession>
<evidence type="ECO:0000313" key="3">
    <source>
        <dbReference type="EMBL" id="GGJ48943.1"/>
    </source>
</evidence>
<dbReference type="PROSITE" id="PS50943">
    <property type="entry name" value="HTH_CROC1"/>
    <property type="match status" value="1"/>
</dbReference>
<reference evidence="4" key="1">
    <citation type="journal article" date="2019" name="Int. J. Syst. Evol. Microbiol.">
        <title>The Global Catalogue of Microorganisms (GCM) 10K type strain sequencing project: providing services to taxonomists for standard genome sequencing and annotation.</title>
        <authorList>
            <consortium name="The Broad Institute Genomics Platform"/>
            <consortium name="The Broad Institute Genome Sequencing Center for Infectious Disease"/>
            <person name="Wu L."/>
            <person name="Ma J."/>
        </authorList>
    </citation>
    <scope>NUCLEOTIDE SEQUENCE [LARGE SCALE GENOMIC DNA]</scope>
    <source>
        <strain evidence="4">JCM 30071</strain>
    </source>
</reference>
<dbReference type="RefSeq" id="WP_188942213.1">
    <property type="nucleotide sequence ID" value="NZ_BMPN01000001.1"/>
</dbReference>
<dbReference type="Pfam" id="PF01381">
    <property type="entry name" value="HTH_3"/>
    <property type="match status" value="1"/>
</dbReference>
<evidence type="ECO:0000313" key="4">
    <source>
        <dbReference type="Proteomes" id="UP000634435"/>
    </source>
</evidence>
<name>A0ABQ2D7M6_9BACI</name>
<dbReference type="InterPro" id="IPR010982">
    <property type="entry name" value="Lambda_DNA-bd_dom_sf"/>
</dbReference>
<keyword evidence="1" id="KW-0238">DNA-binding</keyword>